<dbReference type="Proteomes" id="UP000799772">
    <property type="component" value="Unassembled WGS sequence"/>
</dbReference>
<evidence type="ECO:0000313" key="4">
    <source>
        <dbReference type="EMBL" id="KAF2103478.1"/>
    </source>
</evidence>
<feature type="transmembrane region" description="Helical" evidence="3">
    <location>
        <begin position="184"/>
        <end position="202"/>
    </location>
</feature>
<sequence>MTRKPVAPHQLLSGLDDSTYEILDSQALASDDEDGHTISLTSGENETVYTTDSDEDSDEEDFEDEEDGHHVDDSEMTARPDSPDVEIHMSPSIAHEPTAVGEGEEDCQSTQGEAKKVAKPAVLQTMETMVVELYKKSEKVYKQGEDLYKNVKRSCKERWNDCKERFSDLDEDEMCMLLMQQLKCLIIVFAFTAMTLWAHWALRHVSVQVTWKQLTLPAPHEVCRPPPAGEVPSTYVSPLHEWFTMTSPPPEIPTVEPGWTSKGDLSEIPQKALKAMDQNFKDAYELLQEEYLDLLNRLESMSQRVDLVKAQKHALVLQSQIYNIHQRITRGVIGRFGALITRFDSALAKFDPLKTIARASRNAKLIMAKIQAKQEERAKLKEESCKAGKAKKNLKEQFEDMKKSMHGLEKMRKSLKAEREAAKATKAALRKGR</sequence>
<evidence type="ECO:0000256" key="3">
    <source>
        <dbReference type="SAM" id="Phobius"/>
    </source>
</evidence>
<proteinExistence type="predicted"/>
<evidence type="ECO:0000256" key="1">
    <source>
        <dbReference type="SAM" id="Coils"/>
    </source>
</evidence>
<gene>
    <name evidence="4" type="ORF">NA57DRAFT_72453</name>
</gene>
<protein>
    <submittedName>
        <fullName evidence="4">Uncharacterized protein</fullName>
    </submittedName>
</protein>
<feature type="compositionally biased region" description="Polar residues" evidence="2">
    <location>
        <begin position="38"/>
        <end position="51"/>
    </location>
</feature>
<organism evidence="4 5">
    <name type="scientific">Rhizodiscina lignyota</name>
    <dbReference type="NCBI Taxonomy" id="1504668"/>
    <lineage>
        <taxon>Eukaryota</taxon>
        <taxon>Fungi</taxon>
        <taxon>Dikarya</taxon>
        <taxon>Ascomycota</taxon>
        <taxon>Pezizomycotina</taxon>
        <taxon>Dothideomycetes</taxon>
        <taxon>Pleosporomycetidae</taxon>
        <taxon>Aulographales</taxon>
        <taxon>Rhizodiscinaceae</taxon>
        <taxon>Rhizodiscina</taxon>
    </lineage>
</organism>
<keyword evidence="1" id="KW-0175">Coiled coil</keyword>
<keyword evidence="3" id="KW-0812">Transmembrane</keyword>
<feature type="coiled-coil region" evidence="1">
    <location>
        <begin position="356"/>
        <end position="432"/>
    </location>
</feature>
<comment type="caution">
    <text evidence="4">The sequence shown here is derived from an EMBL/GenBank/DDBJ whole genome shotgun (WGS) entry which is preliminary data.</text>
</comment>
<feature type="region of interest" description="Disordered" evidence="2">
    <location>
        <begin position="27"/>
        <end position="115"/>
    </location>
</feature>
<evidence type="ECO:0000256" key="2">
    <source>
        <dbReference type="SAM" id="MobiDB-lite"/>
    </source>
</evidence>
<name>A0A9P4IQF3_9PEZI</name>
<accession>A0A9P4IQF3</accession>
<keyword evidence="3" id="KW-1133">Transmembrane helix</keyword>
<evidence type="ECO:0000313" key="5">
    <source>
        <dbReference type="Proteomes" id="UP000799772"/>
    </source>
</evidence>
<feature type="compositionally biased region" description="Basic and acidic residues" evidence="2">
    <location>
        <begin position="67"/>
        <end position="87"/>
    </location>
</feature>
<keyword evidence="5" id="KW-1185">Reference proteome</keyword>
<dbReference type="AlphaFoldDB" id="A0A9P4IQF3"/>
<dbReference type="EMBL" id="ML978122">
    <property type="protein sequence ID" value="KAF2103478.1"/>
    <property type="molecule type" value="Genomic_DNA"/>
</dbReference>
<feature type="compositionally biased region" description="Acidic residues" evidence="2">
    <location>
        <begin position="52"/>
        <end position="66"/>
    </location>
</feature>
<reference evidence="4" key="1">
    <citation type="journal article" date="2020" name="Stud. Mycol.">
        <title>101 Dothideomycetes genomes: a test case for predicting lifestyles and emergence of pathogens.</title>
        <authorList>
            <person name="Haridas S."/>
            <person name="Albert R."/>
            <person name="Binder M."/>
            <person name="Bloem J."/>
            <person name="Labutti K."/>
            <person name="Salamov A."/>
            <person name="Andreopoulos B."/>
            <person name="Baker S."/>
            <person name="Barry K."/>
            <person name="Bills G."/>
            <person name="Bluhm B."/>
            <person name="Cannon C."/>
            <person name="Castanera R."/>
            <person name="Culley D."/>
            <person name="Daum C."/>
            <person name="Ezra D."/>
            <person name="Gonzalez J."/>
            <person name="Henrissat B."/>
            <person name="Kuo A."/>
            <person name="Liang C."/>
            <person name="Lipzen A."/>
            <person name="Lutzoni F."/>
            <person name="Magnuson J."/>
            <person name="Mondo S."/>
            <person name="Nolan M."/>
            <person name="Ohm R."/>
            <person name="Pangilinan J."/>
            <person name="Park H.-J."/>
            <person name="Ramirez L."/>
            <person name="Alfaro M."/>
            <person name="Sun H."/>
            <person name="Tritt A."/>
            <person name="Yoshinaga Y."/>
            <person name="Zwiers L.-H."/>
            <person name="Turgeon B."/>
            <person name="Goodwin S."/>
            <person name="Spatafora J."/>
            <person name="Crous P."/>
            <person name="Grigoriev I."/>
        </authorList>
    </citation>
    <scope>NUCLEOTIDE SEQUENCE</scope>
    <source>
        <strain evidence="4">CBS 133067</strain>
    </source>
</reference>
<keyword evidence="3" id="KW-0472">Membrane</keyword>